<reference evidence="1 2" key="1">
    <citation type="journal article" date="2012" name="J. Bacteriol.">
        <title>Genome Sequence of Oceanibaculum indicum Type Strain P24.</title>
        <authorList>
            <person name="Lai Q."/>
            <person name="Shao Z."/>
        </authorList>
    </citation>
    <scope>NUCLEOTIDE SEQUENCE [LARGE SCALE GENOMIC DNA]</scope>
    <source>
        <strain evidence="1 2">P24</strain>
    </source>
</reference>
<dbReference type="STRING" id="1207063.P24_13970"/>
<evidence type="ECO:0000313" key="1">
    <source>
        <dbReference type="EMBL" id="EKE72286.1"/>
    </source>
</evidence>
<accession>K2IQ58</accession>
<proteinExistence type="predicted"/>
<protein>
    <recommendedName>
        <fullName evidence="3">AlgX/AlgJ SGNH hydrolase-like domain-containing protein</fullName>
    </recommendedName>
</protein>
<sequence length="337" mass="37747">MSSVPESIARFFDLRKAGELQDFIAGLDPADPLQAALRRYALTWPASSAADNEAAFDPARHLSADLSAALLGDCPCIFLGSNDWAIRAMAPIEALEDKMRLFARHIRYVRKQYADRQVLAVVVPEKDFLMDALFTRTGDYAGMTEAMQRLGAGLDESGIDLLFHQFIDGLEKYQPREELLYFDTHLPTRNYVQILANVLQTLDLNWQEVESGLQVIPGEDAHDLLEKLAGRPEELQPVYVPDFPGASVTLSAGDESYRTPLGETWQRHANKNPIIAKKVLLLGDSHSSIHANRKLTYLFSSVFAETEFHWNPCGVRGILPETDADIVILEISQRFVF</sequence>
<comment type="caution">
    <text evidence="1">The sequence shown here is derived from an EMBL/GenBank/DDBJ whole genome shotgun (WGS) entry which is preliminary data.</text>
</comment>
<evidence type="ECO:0008006" key="3">
    <source>
        <dbReference type="Google" id="ProtNLM"/>
    </source>
</evidence>
<evidence type="ECO:0000313" key="2">
    <source>
        <dbReference type="Proteomes" id="UP000006746"/>
    </source>
</evidence>
<dbReference type="RefSeq" id="WP_008945398.1">
    <property type="nucleotide sequence ID" value="NZ_AMRL01000020.1"/>
</dbReference>
<gene>
    <name evidence="1" type="ORF">P24_13970</name>
</gene>
<name>K2IQ58_9PROT</name>
<organism evidence="1 2">
    <name type="scientific">Oceanibaculum indicum P24</name>
    <dbReference type="NCBI Taxonomy" id="1207063"/>
    <lineage>
        <taxon>Bacteria</taxon>
        <taxon>Pseudomonadati</taxon>
        <taxon>Pseudomonadota</taxon>
        <taxon>Alphaproteobacteria</taxon>
        <taxon>Rhodospirillales</taxon>
        <taxon>Oceanibaculaceae</taxon>
        <taxon>Oceanibaculum</taxon>
    </lineage>
</organism>
<keyword evidence="2" id="KW-1185">Reference proteome</keyword>
<dbReference type="EMBL" id="AMRL01000020">
    <property type="protein sequence ID" value="EKE72286.1"/>
    <property type="molecule type" value="Genomic_DNA"/>
</dbReference>
<dbReference type="Proteomes" id="UP000006746">
    <property type="component" value="Unassembled WGS sequence"/>
</dbReference>
<dbReference type="AlphaFoldDB" id="K2IQ58"/>